<dbReference type="SUPFAM" id="SSF47954">
    <property type="entry name" value="Cyclin-like"/>
    <property type="match status" value="2"/>
</dbReference>
<protein>
    <recommendedName>
        <fullName evidence="7">G2/mitotic-specific cyclin-B3</fullName>
    </recommendedName>
</protein>
<evidence type="ECO:0000256" key="2">
    <source>
        <dbReference type="RuleBase" id="RU000383"/>
    </source>
</evidence>
<evidence type="ECO:0000313" key="5">
    <source>
        <dbReference type="EMBL" id="CAK0831323.1"/>
    </source>
</evidence>
<sequence length="337" mass="37213">PFWPRPQSIRLHFAAQEARPLHRDLSATSTSHAMAGCPRTLPAPVPAGSAVLTRREVLAVARPSRGAPAAGRFAALAPPRPREDAEAAGEYAVDDMVKQMLSRESQFTPKWGFMRLQPYITPEHRAALVERFSSLREHFGLRRETVFLSVNVLDRYLSLVEVRQRHLELVGMAAFLIAAKFEEIKPPDVKDLLQNFASDCNKQQVVKKELEILTRLRFEIASPTPLHLLVHLSAAAGPASGRPAVAGEQQQDLARADRRRDAATKILEAAMLQYTLAWHTPSQLASAALLLGNELCGLQPWPESLARLTGHSQSVLDPLANELHSVSVARDEAARRP</sequence>
<evidence type="ECO:0000313" key="6">
    <source>
        <dbReference type="Proteomes" id="UP001189429"/>
    </source>
</evidence>
<evidence type="ECO:0000259" key="4">
    <source>
        <dbReference type="SMART" id="SM01332"/>
    </source>
</evidence>
<dbReference type="Pfam" id="PF00134">
    <property type="entry name" value="Cyclin_N"/>
    <property type="match status" value="1"/>
</dbReference>
<reference evidence="5" key="1">
    <citation type="submission" date="2023-10" db="EMBL/GenBank/DDBJ databases">
        <authorList>
            <person name="Chen Y."/>
            <person name="Shah S."/>
            <person name="Dougan E. K."/>
            <person name="Thang M."/>
            <person name="Chan C."/>
        </authorList>
    </citation>
    <scope>NUCLEOTIDE SEQUENCE [LARGE SCALE GENOMIC DNA]</scope>
</reference>
<dbReference type="EMBL" id="CAUYUJ010011197">
    <property type="protein sequence ID" value="CAK0831323.1"/>
    <property type="molecule type" value="Genomic_DNA"/>
</dbReference>
<dbReference type="InterPro" id="IPR039361">
    <property type="entry name" value="Cyclin"/>
</dbReference>
<dbReference type="Gene3D" id="1.10.472.10">
    <property type="entry name" value="Cyclin-like"/>
    <property type="match status" value="2"/>
</dbReference>
<dbReference type="InterPro" id="IPR036915">
    <property type="entry name" value="Cyclin-like_sf"/>
</dbReference>
<dbReference type="InterPro" id="IPR013763">
    <property type="entry name" value="Cyclin-like_dom"/>
</dbReference>
<comment type="caution">
    <text evidence="5">The sequence shown here is derived from an EMBL/GenBank/DDBJ whole genome shotgun (WGS) entry which is preliminary data.</text>
</comment>
<gene>
    <name evidence="5" type="ORF">PCOR1329_LOCUS29662</name>
</gene>
<feature type="non-terminal residue" evidence="5">
    <location>
        <position position="1"/>
    </location>
</feature>
<name>A0ABN9SHZ8_9DINO</name>
<dbReference type="InterPro" id="IPR004367">
    <property type="entry name" value="Cyclin_C-dom"/>
</dbReference>
<proteinExistence type="inferred from homology"/>
<organism evidence="5 6">
    <name type="scientific">Prorocentrum cordatum</name>
    <dbReference type="NCBI Taxonomy" id="2364126"/>
    <lineage>
        <taxon>Eukaryota</taxon>
        <taxon>Sar</taxon>
        <taxon>Alveolata</taxon>
        <taxon>Dinophyceae</taxon>
        <taxon>Prorocentrales</taxon>
        <taxon>Prorocentraceae</taxon>
        <taxon>Prorocentrum</taxon>
    </lineage>
</organism>
<dbReference type="InterPro" id="IPR006671">
    <property type="entry name" value="Cyclin_N"/>
</dbReference>
<evidence type="ECO:0000256" key="1">
    <source>
        <dbReference type="ARBA" id="ARBA00023127"/>
    </source>
</evidence>
<dbReference type="Proteomes" id="UP001189429">
    <property type="component" value="Unassembled WGS sequence"/>
</dbReference>
<comment type="similarity">
    <text evidence="2">Belongs to the cyclin family.</text>
</comment>
<keyword evidence="1 2" id="KW-0195">Cyclin</keyword>
<evidence type="ECO:0008006" key="7">
    <source>
        <dbReference type="Google" id="ProtNLM"/>
    </source>
</evidence>
<dbReference type="PANTHER" id="PTHR10177">
    <property type="entry name" value="CYCLINS"/>
    <property type="match status" value="1"/>
</dbReference>
<dbReference type="SMART" id="SM00385">
    <property type="entry name" value="CYCLIN"/>
    <property type="match status" value="2"/>
</dbReference>
<feature type="domain" description="Cyclin C-terminal" evidence="4">
    <location>
        <begin position="223"/>
        <end position="337"/>
    </location>
</feature>
<accession>A0ABN9SHZ8</accession>
<evidence type="ECO:0000259" key="3">
    <source>
        <dbReference type="SMART" id="SM00385"/>
    </source>
</evidence>
<keyword evidence="6" id="KW-1185">Reference proteome</keyword>
<dbReference type="Pfam" id="PF02984">
    <property type="entry name" value="Cyclin_C"/>
    <property type="match status" value="1"/>
</dbReference>
<feature type="domain" description="Cyclin-like" evidence="3">
    <location>
        <begin position="227"/>
        <end position="325"/>
    </location>
</feature>
<feature type="domain" description="Cyclin-like" evidence="3">
    <location>
        <begin position="130"/>
        <end position="214"/>
    </location>
</feature>
<dbReference type="SMART" id="SM01332">
    <property type="entry name" value="Cyclin_C"/>
    <property type="match status" value="1"/>
</dbReference>